<evidence type="ECO:0000313" key="8">
    <source>
        <dbReference type="Proteomes" id="UP000014071"/>
    </source>
</evidence>
<gene>
    <name evidence="7" type="ORF">PHSY_000088</name>
</gene>
<keyword evidence="3 5" id="KW-1133">Transmembrane helix</keyword>
<keyword evidence="8" id="KW-1185">Reference proteome</keyword>
<dbReference type="eggNOG" id="ENOG502QURG">
    <property type="taxonomic scope" value="Eukaryota"/>
</dbReference>
<dbReference type="OrthoDB" id="3358017at2759"/>
<evidence type="ECO:0000256" key="4">
    <source>
        <dbReference type="ARBA" id="ARBA00023136"/>
    </source>
</evidence>
<feature type="chain" id="PRO_5004477795" evidence="6">
    <location>
        <begin position="24"/>
        <end position="320"/>
    </location>
</feature>
<dbReference type="Proteomes" id="UP000014071">
    <property type="component" value="Unassembled WGS sequence"/>
</dbReference>
<name>R9NVN7_PSEHS</name>
<sequence>MQPALMLNHVIVTFLMAGVGASAQTTLTVTTAEVESTRSLQKAVAPAAPTGILKYEPSRGGNYTVGCAYTLLCAVTVWHVLRRKDHWALCLPIGCLCSALGFFVRPSIDPYNVSLGLYIVQSMFVVISPAAFLAFNYLLYGRMILSVDRKFGGSVMESHELERQALTTGQKLTMMHKARGRKTEKSRFSFIPPRIVGRVFVWSDVITFLVQCSAGGLQASGGSGNTAMVNVGDKLFLAGVIIQGLSYILFTLLLTYATCLVIRDGSRAKADFTRPDTILGVDKHVLALVGGLYLSSIFIIVGSAPDDAFAFVSVDDRVLG</sequence>
<feature type="transmembrane region" description="Helical" evidence="5">
    <location>
        <begin position="88"/>
        <end position="104"/>
    </location>
</feature>
<comment type="subcellular location">
    <subcellularLocation>
        <location evidence="1">Membrane</location>
        <topology evidence="1">Multi-pass membrane protein</topology>
    </subcellularLocation>
</comment>
<evidence type="ECO:0000256" key="6">
    <source>
        <dbReference type="SAM" id="SignalP"/>
    </source>
</evidence>
<dbReference type="STRING" id="1305764.R9NVN7"/>
<keyword evidence="6" id="KW-0732">Signal</keyword>
<dbReference type="PANTHER" id="PTHR31465">
    <property type="entry name" value="PROTEIN RTA1-RELATED"/>
    <property type="match status" value="1"/>
</dbReference>
<feature type="transmembrane region" description="Helical" evidence="5">
    <location>
        <begin position="116"/>
        <end position="140"/>
    </location>
</feature>
<dbReference type="RefSeq" id="XP_012186121.1">
    <property type="nucleotide sequence ID" value="XM_012330731.1"/>
</dbReference>
<accession>R9NVN7</accession>
<dbReference type="Pfam" id="PF04479">
    <property type="entry name" value="RTA1"/>
    <property type="match status" value="2"/>
</dbReference>
<feature type="transmembrane region" description="Helical" evidence="5">
    <location>
        <begin position="284"/>
        <end position="304"/>
    </location>
</feature>
<organism evidence="7 8">
    <name type="scientific">Pseudozyma hubeiensis (strain SY62)</name>
    <name type="common">Yeast</name>
    <dbReference type="NCBI Taxonomy" id="1305764"/>
    <lineage>
        <taxon>Eukaryota</taxon>
        <taxon>Fungi</taxon>
        <taxon>Dikarya</taxon>
        <taxon>Basidiomycota</taxon>
        <taxon>Ustilaginomycotina</taxon>
        <taxon>Ustilaginomycetes</taxon>
        <taxon>Ustilaginales</taxon>
        <taxon>Ustilaginaceae</taxon>
        <taxon>Pseudozyma</taxon>
    </lineage>
</organism>
<feature type="signal peptide" evidence="6">
    <location>
        <begin position="1"/>
        <end position="23"/>
    </location>
</feature>
<evidence type="ECO:0000256" key="1">
    <source>
        <dbReference type="ARBA" id="ARBA00004141"/>
    </source>
</evidence>
<dbReference type="InterPro" id="IPR007568">
    <property type="entry name" value="RTA1"/>
</dbReference>
<protein>
    <submittedName>
        <fullName evidence="7">Uncharacterized protein</fullName>
    </submittedName>
</protein>
<dbReference type="EMBL" id="DF238767">
    <property type="protein sequence ID" value="GAC92534.1"/>
    <property type="molecule type" value="Genomic_DNA"/>
</dbReference>
<feature type="transmembrane region" description="Helical" evidence="5">
    <location>
        <begin position="236"/>
        <end position="263"/>
    </location>
</feature>
<dbReference type="HOGENOM" id="CLU_033465_3_3_1"/>
<reference evidence="8" key="1">
    <citation type="journal article" date="2013" name="Genome Announc.">
        <title>Draft genome sequence of the basidiomycetous yeast-like fungus Pseudozyma hubeiensis SY62, which produces an abundant amount of the biosurfactant mannosylerythritol lipids.</title>
        <authorList>
            <person name="Konishi M."/>
            <person name="Hatada Y."/>
            <person name="Horiuchi J."/>
        </authorList>
    </citation>
    <scope>NUCLEOTIDE SEQUENCE [LARGE SCALE GENOMIC DNA]</scope>
    <source>
        <strain evidence="8">SY62</strain>
    </source>
</reference>
<evidence type="ECO:0000256" key="2">
    <source>
        <dbReference type="ARBA" id="ARBA00022692"/>
    </source>
</evidence>
<dbReference type="AlphaFoldDB" id="R9NVN7"/>
<dbReference type="PANTHER" id="PTHR31465:SF1">
    <property type="entry name" value="PROTEIN RTA1-RELATED"/>
    <property type="match status" value="1"/>
</dbReference>
<evidence type="ECO:0000256" key="3">
    <source>
        <dbReference type="ARBA" id="ARBA00022989"/>
    </source>
</evidence>
<keyword evidence="4 5" id="KW-0472">Membrane</keyword>
<feature type="transmembrane region" description="Helical" evidence="5">
    <location>
        <begin position="63"/>
        <end position="81"/>
    </location>
</feature>
<proteinExistence type="predicted"/>
<dbReference type="GeneID" id="24105400"/>
<feature type="transmembrane region" description="Helical" evidence="5">
    <location>
        <begin position="195"/>
        <end position="216"/>
    </location>
</feature>
<keyword evidence="2 5" id="KW-0812">Transmembrane</keyword>
<evidence type="ECO:0000313" key="7">
    <source>
        <dbReference type="EMBL" id="GAC92534.1"/>
    </source>
</evidence>
<dbReference type="GO" id="GO:0016020">
    <property type="term" value="C:membrane"/>
    <property type="evidence" value="ECO:0007669"/>
    <property type="project" value="UniProtKB-SubCell"/>
</dbReference>
<evidence type="ECO:0000256" key="5">
    <source>
        <dbReference type="SAM" id="Phobius"/>
    </source>
</evidence>